<dbReference type="InterPro" id="IPR000577">
    <property type="entry name" value="Carb_kinase_FGGY"/>
</dbReference>
<dbReference type="OrthoDB" id="9805576at2"/>
<protein>
    <submittedName>
        <fullName evidence="6">L-xylulokinase</fullName>
    </submittedName>
</protein>
<sequence length="507" mass="55841">MKKFLLGIDNGNTVCKAVIFDFTGCLVAQYSQKIRTIYPVPGYSERNLNELWKVNAETIRQVIQKSEIHPKQIACVGSTGHGNGLYILDKKGQPLKGIQSLDSRAQAICEQWNKNGLDKKVRLYTYQKFWASQTNTLLKWIQQFEPELYQEIGSVLLCKDFINYCLTGVIGSDYTDMGATNLLDINKVAYNSEIFDLYGINDIISKLPQLQSCTKVLGKVSKKGAAYTGLLDGTPVVTGMLDVDACMVGSGVIKTGQASAIVGSWSVNTVVTDSPVLNSDLAMSTTFAVPNLWKSVEASATSVSNLEWFIREFCYKEQLEAQKRGVSVYVVCDELVNTVLDDKRPLIFHPYLHGSGDSGNARAGFYGLAGWHSKADMLNAIYKGIVLGHLEHIDKLKRGGSDFEKIRLTGGGSRSPVLCQMFADALNMIVEVPQSLETGTWGVAMAAGIGVGAFMNFETASDSTVIIGKVYIPNNQNASSFVTLYQEYKHLQNNLSEFWSQRGSLRK</sequence>
<feature type="domain" description="Carbohydrate kinase FGGY C-terminal" evidence="5">
    <location>
        <begin position="259"/>
        <end position="449"/>
    </location>
</feature>
<dbReference type="Pfam" id="PF00370">
    <property type="entry name" value="FGGY_N"/>
    <property type="match status" value="1"/>
</dbReference>
<keyword evidence="7" id="KW-1185">Reference proteome</keyword>
<dbReference type="STRING" id="188872.SAMN03080602_02914"/>
<dbReference type="InterPro" id="IPR018485">
    <property type="entry name" value="FGGY_C"/>
</dbReference>
<accession>A0A1X7KI04</accession>
<proteinExistence type="inferred from homology"/>
<evidence type="ECO:0000256" key="3">
    <source>
        <dbReference type="ARBA" id="ARBA00022777"/>
    </source>
</evidence>
<evidence type="ECO:0000256" key="1">
    <source>
        <dbReference type="ARBA" id="ARBA00009156"/>
    </source>
</evidence>
<gene>
    <name evidence="6" type="ORF">SAMN03080602_02914</name>
</gene>
<evidence type="ECO:0000259" key="5">
    <source>
        <dbReference type="Pfam" id="PF02782"/>
    </source>
</evidence>
<dbReference type="InterPro" id="IPR018484">
    <property type="entry name" value="FGGY_N"/>
</dbReference>
<dbReference type="Pfam" id="PF02782">
    <property type="entry name" value="FGGY_C"/>
    <property type="match status" value="1"/>
</dbReference>
<dbReference type="AlphaFoldDB" id="A0A1X7KI04"/>
<dbReference type="PANTHER" id="PTHR43095:SF3">
    <property type="entry name" value="L-XYLULOSE_3-KETO-L-GULONATE KINASE"/>
    <property type="match status" value="1"/>
</dbReference>
<dbReference type="Proteomes" id="UP000193420">
    <property type="component" value="Unassembled WGS sequence"/>
</dbReference>
<evidence type="ECO:0000313" key="6">
    <source>
        <dbReference type="EMBL" id="SMG40859.1"/>
    </source>
</evidence>
<dbReference type="EMBL" id="FXAO01000006">
    <property type="protein sequence ID" value="SMG40859.1"/>
    <property type="molecule type" value="Genomic_DNA"/>
</dbReference>
<keyword evidence="3 6" id="KW-0418">Kinase</keyword>
<dbReference type="CDD" id="cd07802">
    <property type="entry name" value="ASKHA_NBD_FGGY_EcLyxK-like"/>
    <property type="match status" value="1"/>
</dbReference>
<dbReference type="SUPFAM" id="SSF53067">
    <property type="entry name" value="Actin-like ATPase domain"/>
    <property type="match status" value="2"/>
</dbReference>
<dbReference type="PIRSF" id="PIRSF000538">
    <property type="entry name" value="GlpK"/>
    <property type="match status" value="1"/>
</dbReference>
<dbReference type="RefSeq" id="WP_085499674.1">
    <property type="nucleotide sequence ID" value="NZ_FXAO01000006.1"/>
</dbReference>
<evidence type="ECO:0000313" key="7">
    <source>
        <dbReference type="Proteomes" id="UP000193420"/>
    </source>
</evidence>
<dbReference type="GO" id="GO:0016301">
    <property type="term" value="F:kinase activity"/>
    <property type="evidence" value="ECO:0007669"/>
    <property type="project" value="UniProtKB-KW"/>
</dbReference>
<comment type="similarity">
    <text evidence="1">Belongs to the FGGY kinase family.</text>
</comment>
<keyword evidence="2" id="KW-0808">Transferase</keyword>
<evidence type="ECO:0000256" key="2">
    <source>
        <dbReference type="ARBA" id="ARBA00022679"/>
    </source>
</evidence>
<organism evidence="6 7">
    <name type="scientific">Arenibacter troitsensis</name>
    <dbReference type="NCBI Taxonomy" id="188872"/>
    <lineage>
        <taxon>Bacteria</taxon>
        <taxon>Pseudomonadati</taxon>
        <taxon>Bacteroidota</taxon>
        <taxon>Flavobacteriia</taxon>
        <taxon>Flavobacteriales</taxon>
        <taxon>Flavobacteriaceae</taxon>
        <taxon>Arenibacter</taxon>
    </lineage>
</organism>
<dbReference type="Gene3D" id="3.30.420.40">
    <property type="match status" value="2"/>
</dbReference>
<dbReference type="PANTHER" id="PTHR43095">
    <property type="entry name" value="SUGAR KINASE"/>
    <property type="match status" value="1"/>
</dbReference>
<reference evidence="7" key="1">
    <citation type="submission" date="2017-04" db="EMBL/GenBank/DDBJ databases">
        <authorList>
            <person name="Varghese N."/>
            <person name="Submissions S."/>
        </authorList>
    </citation>
    <scope>NUCLEOTIDE SEQUENCE [LARGE SCALE GENOMIC DNA]</scope>
    <source>
        <strain evidence="7">DSM 19835</strain>
    </source>
</reference>
<dbReference type="GO" id="GO:0005975">
    <property type="term" value="P:carbohydrate metabolic process"/>
    <property type="evidence" value="ECO:0007669"/>
    <property type="project" value="InterPro"/>
</dbReference>
<name>A0A1X7KI04_9FLAO</name>
<evidence type="ECO:0000259" key="4">
    <source>
        <dbReference type="Pfam" id="PF00370"/>
    </source>
</evidence>
<dbReference type="InterPro" id="IPR050406">
    <property type="entry name" value="FGGY_Carb_Kinase"/>
</dbReference>
<feature type="domain" description="Carbohydrate kinase FGGY N-terminal" evidence="4">
    <location>
        <begin position="5"/>
        <end position="249"/>
    </location>
</feature>
<dbReference type="InterPro" id="IPR043129">
    <property type="entry name" value="ATPase_NBD"/>
</dbReference>